<dbReference type="EMBL" id="CDPU01000007">
    <property type="protein sequence ID" value="CEO47323.1"/>
    <property type="molecule type" value="Genomic_DNA"/>
</dbReference>
<organism evidence="4">
    <name type="scientific">Bionectria ochroleuca</name>
    <name type="common">Gliocladium roseum</name>
    <dbReference type="NCBI Taxonomy" id="29856"/>
    <lineage>
        <taxon>Eukaryota</taxon>
        <taxon>Fungi</taxon>
        <taxon>Dikarya</taxon>
        <taxon>Ascomycota</taxon>
        <taxon>Pezizomycotina</taxon>
        <taxon>Sordariomycetes</taxon>
        <taxon>Hypocreomycetidae</taxon>
        <taxon>Hypocreales</taxon>
        <taxon>Bionectriaceae</taxon>
        <taxon>Clonostachys</taxon>
    </lineage>
</organism>
<dbReference type="InterPro" id="IPR024554">
    <property type="entry name" value="LEC1-like_C"/>
</dbReference>
<dbReference type="InterPro" id="IPR024555">
    <property type="entry name" value="PX-associated"/>
</dbReference>
<dbReference type="InterPro" id="IPR047168">
    <property type="entry name" value="LEC1-like"/>
</dbReference>
<gene>
    <name evidence="4" type="ORF">BN869_000003378_1</name>
</gene>
<dbReference type="PANTHER" id="PTHR47185:SF2">
    <property type="entry name" value="FUNGAL PROTEIN"/>
    <property type="match status" value="1"/>
</dbReference>
<feature type="domain" description="PX" evidence="2">
    <location>
        <begin position="224"/>
        <end position="417"/>
    </location>
</feature>
<dbReference type="Pfam" id="PF12825">
    <property type="entry name" value="DUF3818"/>
    <property type="match status" value="2"/>
</dbReference>
<dbReference type="PANTHER" id="PTHR47185">
    <property type="entry name" value="PX DOMAIN-CONTAINING PROTEIN YPR097W"/>
    <property type="match status" value="1"/>
</dbReference>
<protein>
    <recommendedName>
        <fullName evidence="5">PX domain-containing protein</fullName>
    </recommendedName>
</protein>
<accession>A0A0B7JQR3</accession>
<evidence type="ECO:0000313" key="4">
    <source>
        <dbReference type="EMBL" id="CEO47323.1"/>
    </source>
</evidence>
<dbReference type="Pfam" id="PF12828">
    <property type="entry name" value="PXB"/>
    <property type="match status" value="1"/>
</dbReference>
<feature type="domain" description="PX-associated" evidence="3">
    <location>
        <begin position="4"/>
        <end position="177"/>
    </location>
</feature>
<dbReference type="GO" id="GO:0035091">
    <property type="term" value="F:phosphatidylinositol binding"/>
    <property type="evidence" value="ECO:0007669"/>
    <property type="project" value="TreeGrafter"/>
</dbReference>
<name>A0A0B7JQR3_BIOOC</name>
<evidence type="ECO:0000256" key="1">
    <source>
        <dbReference type="SAM" id="MobiDB-lite"/>
    </source>
</evidence>
<feature type="domain" description="PX" evidence="2">
    <location>
        <begin position="420"/>
        <end position="541"/>
    </location>
</feature>
<reference evidence="4" key="1">
    <citation type="submission" date="2015-01" db="EMBL/GenBank/DDBJ databases">
        <authorList>
            <person name="Durling Mikael"/>
        </authorList>
    </citation>
    <scope>NUCLEOTIDE SEQUENCE</scope>
</reference>
<evidence type="ECO:0008006" key="5">
    <source>
        <dbReference type="Google" id="ProtNLM"/>
    </source>
</evidence>
<sequence length="719" mass="79791">MPASATLTSEQRHALFDILSHSETYSEIENFKYPDGVTGYGFPFSSETVIPPPPVRSASTTPAGSGRNTPRSRSRTPVPPGEEKKSTEAGAGTNGEVDGEKDRAPSTSPVLQTLFTRFALRLPWLRELPRDFWSVKIQGILSKLAEAELSESYDKGALGLRKTLATGSSSLLEMMGRGALGGLKKQTFAANGDSKKEYDLQKAEDLERAFDEIVHGLVYGDLVKKMCDHMVETDDLEGFSPASKAAVQYAIIYVATFLHQIFVLSPEGQYLLQLIQNLHNLVPYKMVKQTLRISNVATMINGMTRLMLAKVSIGGITNYFGLTTNADDGMNLFQRIISLILSWDAAEFRKTAEKVEKSRAKDRPDEDMLKTIRQFIDEKSRMQHEAARAISIHKRQSIITTILTENDADPTEEQHTQCLEYYSALLSIHDRDGITAALCRQQPDLFSQVVRDVVHIYEPFISMVHIGVDLKEYLDGVQVFIDEFIKASKPKTDANGEVRPASVEDYVELLRKNRGFLYTWIHDVASKCPGVWNELEAWAVDSFGKFQQKPAQQPADGEDLDDEREKEKSDMDARLESLFQSLSESTQKEVQAVLDAQASYLANLTEISRESFQHLLDSTADSESEKNSQTGPGNYLHRWHALLDETDITPENVVGPVRKGKDVKHTLALGKTSIIGNKQEVPPVPKRAAGPAAPDVSVVVSEMGPGFLKILQEIGGPGR</sequence>
<dbReference type="AlphaFoldDB" id="A0A0B7JQR3"/>
<feature type="region of interest" description="Disordered" evidence="1">
    <location>
        <begin position="547"/>
        <end position="571"/>
    </location>
</feature>
<evidence type="ECO:0000259" key="2">
    <source>
        <dbReference type="Pfam" id="PF12825"/>
    </source>
</evidence>
<feature type="region of interest" description="Disordered" evidence="1">
    <location>
        <begin position="42"/>
        <end position="108"/>
    </location>
</feature>
<evidence type="ECO:0000259" key="3">
    <source>
        <dbReference type="Pfam" id="PF12828"/>
    </source>
</evidence>
<proteinExistence type="predicted"/>